<gene>
    <name evidence="1" type="ORF">BAZSYMB_GCONTIG02099_0</name>
</gene>
<proteinExistence type="predicted"/>
<accession>A0A1H6J3X5</accession>
<evidence type="ECO:0000313" key="1">
    <source>
        <dbReference type="EMBL" id="SEH56630.1"/>
    </source>
</evidence>
<keyword evidence="1" id="KW-0378">Hydrolase</keyword>
<dbReference type="AlphaFoldDB" id="A0A1H6J3X5"/>
<sequence length="47" mass="5597">MNVQNIKDAFEHFSDVVVSDFDPFSDKRVLDLLLTELKKSEIYQKFF</sequence>
<reference evidence="2" key="1">
    <citation type="submission" date="2016-06" db="EMBL/GenBank/DDBJ databases">
        <authorList>
            <person name="Petersen J."/>
            <person name="Sayavedra L."/>
        </authorList>
    </citation>
    <scope>NUCLEOTIDE SEQUENCE [LARGE SCALE GENOMIC DNA]</scope>
    <source>
        <strain evidence="2">BazSymB</strain>
    </source>
</reference>
<dbReference type="EMBL" id="CVUD02000026">
    <property type="protein sequence ID" value="SEH56630.1"/>
    <property type="molecule type" value="Genomic_DNA"/>
</dbReference>
<dbReference type="EC" id="3.1.21.3" evidence="1"/>
<evidence type="ECO:0000313" key="2">
    <source>
        <dbReference type="Proteomes" id="UP000198559"/>
    </source>
</evidence>
<name>A0A1H6J3X5_9GAMM</name>
<protein>
    <submittedName>
        <fullName evidence="1">Type I restriction-modification system,restriction subunit R</fullName>
        <ecNumber evidence="1">3.1.21.3</ecNumber>
    </submittedName>
</protein>
<dbReference type="GO" id="GO:0009035">
    <property type="term" value="F:type I site-specific deoxyribonuclease activity"/>
    <property type="evidence" value="ECO:0007669"/>
    <property type="project" value="UniProtKB-EC"/>
</dbReference>
<organism evidence="1 2">
    <name type="scientific">Bathymodiolus azoricus thioautotrophic gill symbiont</name>
    <dbReference type="NCBI Taxonomy" id="235205"/>
    <lineage>
        <taxon>Bacteria</taxon>
        <taxon>Pseudomonadati</taxon>
        <taxon>Pseudomonadota</taxon>
        <taxon>Gammaproteobacteria</taxon>
        <taxon>sulfur-oxidizing symbionts</taxon>
    </lineage>
</organism>
<dbReference type="Proteomes" id="UP000198559">
    <property type="component" value="Unassembled WGS sequence"/>
</dbReference>